<reference evidence="2 3" key="1">
    <citation type="submission" date="2018-03" db="EMBL/GenBank/DDBJ databases">
        <title>Rhodobacter blasticus.</title>
        <authorList>
            <person name="Meyer T.E."/>
            <person name="Miller S."/>
            <person name="Lodha T."/>
            <person name="Gandham S."/>
            <person name="Chintalapati S."/>
            <person name="Chintalapati V.R."/>
        </authorList>
    </citation>
    <scope>NUCLEOTIDE SEQUENCE [LARGE SCALE GENOMIC DNA]</scope>
    <source>
        <strain evidence="2 3">DSM 2131</strain>
    </source>
</reference>
<proteinExistence type="predicted"/>
<keyword evidence="1" id="KW-0732">Signal</keyword>
<keyword evidence="3" id="KW-1185">Reference proteome</keyword>
<organism evidence="2 3">
    <name type="scientific">Fuscovulum blasticum DSM 2131</name>
    <dbReference type="NCBI Taxonomy" id="1188250"/>
    <lineage>
        <taxon>Bacteria</taxon>
        <taxon>Pseudomonadati</taxon>
        <taxon>Pseudomonadota</taxon>
        <taxon>Alphaproteobacteria</taxon>
        <taxon>Rhodobacterales</taxon>
        <taxon>Paracoccaceae</taxon>
        <taxon>Pseudogemmobacter</taxon>
    </lineage>
</organism>
<evidence type="ECO:0000313" key="2">
    <source>
        <dbReference type="EMBL" id="PTE14852.1"/>
    </source>
</evidence>
<feature type="chain" id="PRO_5015685381" evidence="1">
    <location>
        <begin position="24"/>
        <end position="168"/>
    </location>
</feature>
<evidence type="ECO:0000256" key="1">
    <source>
        <dbReference type="SAM" id="SignalP"/>
    </source>
</evidence>
<feature type="signal peptide" evidence="1">
    <location>
        <begin position="1"/>
        <end position="23"/>
    </location>
</feature>
<dbReference type="Proteomes" id="UP000241362">
    <property type="component" value="Unassembled WGS sequence"/>
</dbReference>
<name>A0A2T4JAC8_FUSBL</name>
<dbReference type="PROSITE" id="PS51257">
    <property type="entry name" value="PROKAR_LIPOPROTEIN"/>
    <property type="match status" value="1"/>
</dbReference>
<dbReference type="EMBL" id="PZKE01000006">
    <property type="protein sequence ID" value="PTE14852.1"/>
    <property type="molecule type" value="Genomic_DNA"/>
</dbReference>
<evidence type="ECO:0000313" key="3">
    <source>
        <dbReference type="Proteomes" id="UP000241362"/>
    </source>
</evidence>
<protein>
    <submittedName>
        <fullName evidence="2">Uncharacterized protein</fullName>
    </submittedName>
</protein>
<gene>
    <name evidence="2" type="ORF">C5F44_08645</name>
</gene>
<accession>A0A2T4JAC8</accession>
<dbReference type="AlphaFoldDB" id="A0A2T4JAC8"/>
<sequence length="168" mass="18217">MMQCKVMCLAAVAAVAVAGAAMACPMERAVYVEPETGAKLHFRAAESWEQAGMTKHVMDLDLPDGRKLWGVIGENMGTSRDTGNLFLGCERPGPDSMLPTEAEMAECRVWSGVVYALAGSRIADTPYPQDEAPPALILSDVGRQLRYAVMDGPQDAMWDQFNLESCTE</sequence>
<dbReference type="RefSeq" id="WP_107673105.1">
    <property type="nucleotide sequence ID" value="NZ_PZKE01000006.1"/>
</dbReference>
<comment type="caution">
    <text evidence="2">The sequence shown here is derived from an EMBL/GenBank/DDBJ whole genome shotgun (WGS) entry which is preliminary data.</text>
</comment>